<name>A0A1I8C055_MELHA</name>
<dbReference type="Proteomes" id="UP000095281">
    <property type="component" value="Unplaced"/>
</dbReference>
<evidence type="ECO:0000313" key="1">
    <source>
        <dbReference type="Proteomes" id="UP000095281"/>
    </source>
</evidence>
<keyword evidence="1" id="KW-1185">Reference proteome</keyword>
<reference evidence="2" key="1">
    <citation type="submission" date="2016-11" db="UniProtKB">
        <authorList>
            <consortium name="WormBaseParasite"/>
        </authorList>
    </citation>
    <scope>IDENTIFICATION</scope>
</reference>
<dbReference type="SUPFAM" id="SSF49354">
    <property type="entry name" value="PapD-like"/>
    <property type="match status" value="1"/>
</dbReference>
<proteinExistence type="predicted"/>
<dbReference type="WBParaSite" id="MhA1_Contig90.frz3.gene22">
    <property type="protein sequence ID" value="MhA1_Contig90.frz3.gene22"/>
    <property type="gene ID" value="MhA1_Contig90.frz3.gene22"/>
</dbReference>
<dbReference type="InterPro" id="IPR013783">
    <property type="entry name" value="Ig-like_fold"/>
</dbReference>
<organism evidence="1 2">
    <name type="scientific">Meloidogyne hapla</name>
    <name type="common">Root-knot nematode worm</name>
    <dbReference type="NCBI Taxonomy" id="6305"/>
    <lineage>
        <taxon>Eukaryota</taxon>
        <taxon>Metazoa</taxon>
        <taxon>Ecdysozoa</taxon>
        <taxon>Nematoda</taxon>
        <taxon>Chromadorea</taxon>
        <taxon>Rhabditida</taxon>
        <taxon>Tylenchina</taxon>
        <taxon>Tylenchomorpha</taxon>
        <taxon>Tylenchoidea</taxon>
        <taxon>Meloidogynidae</taxon>
        <taxon>Meloidogyninae</taxon>
        <taxon>Meloidogyne</taxon>
    </lineage>
</organism>
<dbReference type="Gene3D" id="2.60.40.10">
    <property type="entry name" value="Immunoglobulins"/>
    <property type="match status" value="1"/>
</dbReference>
<accession>A0A1I8C055</accession>
<dbReference type="AlphaFoldDB" id="A0A1I8C055"/>
<dbReference type="InterPro" id="IPR008962">
    <property type="entry name" value="PapD-like_sf"/>
</dbReference>
<evidence type="ECO:0000313" key="2">
    <source>
        <dbReference type="WBParaSite" id="MhA1_Contig90.frz3.gene22"/>
    </source>
</evidence>
<sequence>MDDVPNPQADITLTNEDKNTKIFKAIPVNEELLSTSPMYGILKHGQSIIITTKLHTNRLKKTTNTYLNIFVKVTKEEKVPAQQQWEVLRGIDDLATKKAAIRIPFSLWKCEAPKEMLKRVCGGSSM</sequence>
<protein>
    <submittedName>
        <fullName evidence="2">Major sperm protein</fullName>
    </submittedName>
</protein>